<keyword evidence="5" id="KW-0788">Thiol protease</keyword>
<keyword evidence="3 7" id="KW-0732">Signal</keyword>
<accession>A0A2T3FWW5</accession>
<organism evidence="9 10">
    <name type="scientific">Faecalibacillus faecis</name>
    <dbReference type="NCBI Taxonomy" id="1982628"/>
    <lineage>
        <taxon>Bacteria</taxon>
        <taxon>Bacillati</taxon>
        <taxon>Bacillota</taxon>
        <taxon>Erysipelotrichia</taxon>
        <taxon>Erysipelotrichales</taxon>
        <taxon>Coprobacillaceae</taxon>
        <taxon>Faecalibacillus</taxon>
    </lineage>
</organism>
<dbReference type="Proteomes" id="UP000241201">
    <property type="component" value="Unassembled WGS sequence"/>
</dbReference>
<evidence type="ECO:0000256" key="2">
    <source>
        <dbReference type="ARBA" id="ARBA00022670"/>
    </source>
</evidence>
<dbReference type="InterPro" id="IPR000064">
    <property type="entry name" value="NLP_P60_dom"/>
</dbReference>
<dbReference type="AlphaFoldDB" id="A0A2T3FWW5"/>
<dbReference type="PROSITE" id="PS51935">
    <property type="entry name" value="NLPC_P60"/>
    <property type="match status" value="1"/>
</dbReference>
<keyword evidence="4" id="KW-0378">Hydrolase</keyword>
<feature type="chain" id="PRO_5039013276" description="NlpC/P60 domain-containing protein" evidence="7">
    <location>
        <begin position="22"/>
        <end position="388"/>
    </location>
</feature>
<dbReference type="Gene3D" id="3.90.1720.10">
    <property type="entry name" value="endopeptidase domain like (from Nostoc punctiforme)"/>
    <property type="match status" value="1"/>
</dbReference>
<feature type="signal peptide" evidence="7">
    <location>
        <begin position="1"/>
        <end position="21"/>
    </location>
</feature>
<evidence type="ECO:0000256" key="5">
    <source>
        <dbReference type="ARBA" id="ARBA00022807"/>
    </source>
</evidence>
<dbReference type="InterPro" id="IPR051794">
    <property type="entry name" value="PG_Endopeptidase_C40"/>
</dbReference>
<dbReference type="RefSeq" id="WP_106988266.1">
    <property type="nucleotide sequence ID" value="NZ_JBKWYV010000008.1"/>
</dbReference>
<dbReference type="GeneID" id="77471202"/>
<dbReference type="GO" id="GO:0006508">
    <property type="term" value="P:proteolysis"/>
    <property type="evidence" value="ECO:0007669"/>
    <property type="project" value="UniProtKB-KW"/>
</dbReference>
<dbReference type="PANTHER" id="PTHR47359">
    <property type="entry name" value="PEPTIDOGLYCAN DL-ENDOPEPTIDASE CWLO"/>
    <property type="match status" value="1"/>
</dbReference>
<dbReference type="EMBL" id="PYLP01000011">
    <property type="protein sequence ID" value="PST39775.1"/>
    <property type="molecule type" value="Genomic_DNA"/>
</dbReference>
<evidence type="ECO:0000256" key="1">
    <source>
        <dbReference type="ARBA" id="ARBA00007074"/>
    </source>
</evidence>
<reference evidence="10" key="1">
    <citation type="submission" date="2018-03" db="EMBL/GenBank/DDBJ databases">
        <title>Lachnoclostridium SNUG30370 gen.nov., sp.nov., isolated from human faeces.</title>
        <authorList>
            <person name="Seo B."/>
            <person name="Jeon K."/>
            <person name="Ko G."/>
        </authorList>
    </citation>
    <scope>NUCLEOTIDE SEQUENCE [LARGE SCALE GENOMIC DNA]</scope>
    <source>
        <strain evidence="10">SNUG30370</strain>
    </source>
</reference>
<evidence type="ECO:0000256" key="7">
    <source>
        <dbReference type="SAM" id="SignalP"/>
    </source>
</evidence>
<evidence type="ECO:0000313" key="9">
    <source>
        <dbReference type="EMBL" id="PST39775.1"/>
    </source>
</evidence>
<dbReference type="InterPro" id="IPR038765">
    <property type="entry name" value="Papain-like_cys_pep_sf"/>
</dbReference>
<evidence type="ECO:0000313" key="10">
    <source>
        <dbReference type="Proteomes" id="UP000241201"/>
    </source>
</evidence>
<dbReference type="InterPro" id="IPR057309">
    <property type="entry name" value="PcsB_CC"/>
</dbReference>
<keyword evidence="6" id="KW-0175">Coiled coil</keyword>
<evidence type="ECO:0000259" key="8">
    <source>
        <dbReference type="PROSITE" id="PS51935"/>
    </source>
</evidence>
<proteinExistence type="inferred from homology"/>
<dbReference type="Gene3D" id="6.10.250.3150">
    <property type="match status" value="1"/>
</dbReference>
<feature type="coiled-coil region" evidence="6">
    <location>
        <begin position="167"/>
        <end position="229"/>
    </location>
</feature>
<feature type="coiled-coil region" evidence="6">
    <location>
        <begin position="85"/>
        <end position="126"/>
    </location>
</feature>
<evidence type="ECO:0000256" key="4">
    <source>
        <dbReference type="ARBA" id="ARBA00022801"/>
    </source>
</evidence>
<dbReference type="Pfam" id="PF24568">
    <property type="entry name" value="CC_PcsB"/>
    <property type="match status" value="1"/>
</dbReference>
<name>A0A2T3FWW5_9FIRM</name>
<dbReference type="SUPFAM" id="SSF54001">
    <property type="entry name" value="Cysteine proteinases"/>
    <property type="match status" value="1"/>
</dbReference>
<dbReference type="GO" id="GO:0008234">
    <property type="term" value="F:cysteine-type peptidase activity"/>
    <property type="evidence" value="ECO:0007669"/>
    <property type="project" value="UniProtKB-KW"/>
</dbReference>
<keyword evidence="10" id="KW-1185">Reference proteome</keyword>
<evidence type="ECO:0000256" key="6">
    <source>
        <dbReference type="SAM" id="Coils"/>
    </source>
</evidence>
<feature type="domain" description="NlpC/P60" evidence="8">
    <location>
        <begin position="277"/>
        <end position="388"/>
    </location>
</feature>
<comment type="caution">
    <text evidence="9">The sequence shown here is derived from an EMBL/GenBank/DDBJ whole genome shotgun (WGS) entry which is preliminary data.</text>
</comment>
<dbReference type="Pfam" id="PF00877">
    <property type="entry name" value="NLPC_P60"/>
    <property type="match status" value="1"/>
</dbReference>
<keyword evidence="2" id="KW-0645">Protease</keyword>
<gene>
    <name evidence="9" type="ORF">C7U55_08880</name>
</gene>
<comment type="similarity">
    <text evidence="1">Belongs to the peptidase C40 family.</text>
</comment>
<dbReference type="PANTHER" id="PTHR47359:SF3">
    <property type="entry name" value="NLP_P60 DOMAIN-CONTAINING PROTEIN-RELATED"/>
    <property type="match status" value="1"/>
</dbReference>
<sequence length="388" mass="42745">MKKSLISVICLTMFMSFFGFLSDVNAVNFEGQEEKYMKLCSSKSLSSSNYSTCKQFNNYLKKKNKDLQSSIDDSKSKISDTQSSLDSVVSKIADLNNQIEQKQNEINYLQESIKSLEASITKKEEEVKNRMYAMQSYNNSNSYIEFIFGASSFSDFFSRIDSINEITQFDEELIEKINDEKKQVENQKATLETVKANMVSQQNEQYALQSQYQDLLAKQKNELAAKQDEQSKVSNTQSSLDAFLASAIVMQPTPSGGSSSSSGNSTKFTQMNVPTTNKYGSTVVSAAYSKLGCPYVWGASGPNTFDCSGLVMWCYAQAGVSLDHYSGSQAGSGAVIPVSSAQPGDILWKSGHVGIYIGNGQYIHAPRTGDVVKIASNVGRFTCAVRPY</sequence>
<protein>
    <recommendedName>
        <fullName evidence="8">NlpC/P60 domain-containing protein</fullName>
    </recommendedName>
</protein>
<evidence type="ECO:0000256" key="3">
    <source>
        <dbReference type="ARBA" id="ARBA00022729"/>
    </source>
</evidence>